<dbReference type="InterPro" id="IPR027417">
    <property type="entry name" value="P-loop_NTPase"/>
</dbReference>
<sequence length="248" mass="26492">MSPPLLEASGLTLRRDDGTGSAILSASATPCHLDLTVEPGEVVIIQGESGSGKTTLLKCIAELNVYQEGEIRLNGQPSASYGIPNFRTLVQYIPQRPSMLPGTPVDFLERCRSFAARQARDAALEAEGRSWPDPYDLADGWGIERTCWTRGWGTLSGGEAQRVALAIAIGLGGAEVILLDEPTSALDEATTKLVENTLVGMLPQAPIGAPKGANIPRRATGPKALVWITHSPEQADRVGTRKVDITRR</sequence>
<keyword evidence="2" id="KW-0067">ATP-binding</keyword>
<dbReference type="PANTHER" id="PTHR43119">
    <property type="entry name" value="ABC TRANSPORT PROTEIN ATP-BINDING COMPONENT-RELATED"/>
    <property type="match status" value="1"/>
</dbReference>
<dbReference type="SUPFAM" id="SSF52540">
    <property type="entry name" value="P-loop containing nucleoside triphosphate hydrolases"/>
    <property type="match status" value="1"/>
</dbReference>
<dbReference type="GeneID" id="95987530"/>
<keyword evidence="1" id="KW-0547">Nucleotide-binding</keyword>
<gene>
    <name evidence="4" type="ORF">Q8F55_006487</name>
</gene>
<dbReference type="SMART" id="SM00382">
    <property type="entry name" value="AAA"/>
    <property type="match status" value="1"/>
</dbReference>
<name>A0ABR3PXA7_9TREE</name>
<dbReference type="PANTHER" id="PTHR43119:SF1">
    <property type="entry name" value="ABC TRANSPORTER DOMAIN-CONTAINING PROTEIN"/>
    <property type="match status" value="1"/>
</dbReference>
<evidence type="ECO:0000313" key="5">
    <source>
        <dbReference type="Proteomes" id="UP001565368"/>
    </source>
</evidence>
<comment type="caution">
    <text evidence="4">The sequence shown here is derived from an EMBL/GenBank/DDBJ whole genome shotgun (WGS) entry which is preliminary data.</text>
</comment>
<organism evidence="4 5">
    <name type="scientific">Vanrija albida</name>
    <dbReference type="NCBI Taxonomy" id="181172"/>
    <lineage>
        <taxon>Eukaryota</taxon>
        <taxon>Fungi</taxon>
        <taxon>Dikarya</taxon>
        <taxon>Basidiomycota</taxon>
        <taxon>Agaricomycotina</taxon>
        <taxon>Tremellomycetes</taxon>
        <taxon>Trichosporonales</taxon>
        <taxon>Trichosporonaceae</taxon>
        <taxon>Vanrija</taxon>
    </lineage>
</organism>
<dbReference type="Gene3D" id="3.40.50.300">
    <property type="entry name" value="P-loop containing nucleotide triphosphate hydrolases"/>
    <property type="match status" value="1"/>
</dbReference>
<feature type="domain" description="ABC transporter" evidence="3">
    <location>
        <begin position="13"/>
        <end position="245"/>
    </location>
</feature>
<dbReference type="PROSITE" id="PS50893">
    <property type="entry name" value="ABC_TRANSPORTER_2"/>
    <property type="match status" value="1"/>
</dbReference>
<dbReference type="Pfam" id="PF00005">
    <property type="entry name" value="ABC_tran"/>
    <property type="match status" value="1"/>
</dbReference>
<dbReference type="RefSeq" id="XP_069207018.1">
    <property type="nucleotide sequence ID" value="XM_069354947.1"/>
</dbReference>
<evidence type="ECO:0000259" key="3">
    <source>
        <dbReference type="PROSITE" id="PS50893"/>
    </source>
</evidence>
<dbReference type="Proteomes" id="UP001565368">
    <property type="component" value="Unassembled WGS sequence"/>
</dbReference>
<keyword evidence="5" id="KW-1185">Reference proteome</keyword>
<protein>
    <recommendedName>
        <fullName evidence="3">ABC transporter domain-containing protein</fullName>
    </recommendedName>
</protein>
<dbReference type="InterPro" id="IPR003439">
    <property type="entry name" value="ABC_transporter-like_ATP-bd"/>
</dbReference>
<evidence type="ECO:0000256" key="1">
    <source>
        <dbReference type="ARBA" id="ARBA00022741"/>
    </source>
</evidence>
<accession>A0ABR3PXA7</accession>
<reference evidence="4 5" key="1">
    <citation type="submission" date="2023-08" db="EMBL/GenBank/DDBJ databases">
        <title>Annotated Genome Sequence of Vanrija albida AlHP1.</title>
        <authorList>
            <person name="Herzog R."/>
        </authorList>
    </citation>
    <scope>NUCLEOTIDE SEQUENCE [LARGE SCALE GENOMIC DNA]</scope>
    <source>
        <strain evidence="4 5">AlHP1</strain>
    </source>
</reference>
<dbReference type="InterPro" id="IPR017871">
    <property type="entry name" value="ABC_transporter-like_CS"/>
</dbReference>
<dbReference type="InterPro" id="IPR003593">
    <property type="entry name" value="AAA+_ATPase"/>
</dbReference>
<dbReference type="PROSITE" id="PS00675">
    <property type="entry name" value="SIGMA54_INTERACT_1"/>
    <property type="match status" value="1"/>
</dbReference>
<proteinExistence type="predicted"/>
<evidence type="ECO:0000256" key="2">
    <source>
        <dbReference type="ARBA" id="ARBA00022840"/>
    </source>
</evidence>
<dbReference type="PROSITE" id="PS00211">
    <property type="entry name" value="ABC_TRANSPORTER_1"/>
    <property type="match status" value="1"/>
</dbReference>
<dbReference type="EMBL" id="JBBXJM010000005">
    <property type="protein sequence ID" value="KAL1407074.1"/>
    <property type="molecule type" value="Genomic_DNA"/>
</dbReference>
<evidence type="ECO:0000313" key="4">
    <source>
        <dbReference type="EMBL" id="KAL1407074.1"/>
    </source>
</evidence>
<dbReference type="InterPro" id="IPR025662">
    <property type="entry name" value="Sigma_54_int_dom_ATP-bd_1"/>
</dbReference>